<gene>
    <name evidence="8" type="ORF">SAMN04489723_1045</name>
</gene>
<comment type="similarity">
    <text evidence="2">Belongs to the SusD family.</text>
</comment>
<organism evidence="8 9">
    <name type="scientific">Algoriphagus aquimarinus</name>
    <dbReference type="NCBI Taxonomy" id="237018"/>
    <lineage>
        <taxon>Bacteria</taxon>
        <taxon>Pseudomonadati</taxon>
        <taxon>Bacteroidota</taxon>
        <taxon>Cytophagia</taxon>
        <taxon>Cytophagales</taxon>
        <taxon>Cyclobacteriaceae</taxon>
        <taxon>Algoriphagus</taxon>
    </lineage>
</organism>
<dbReference type="STRING" id="237018.SAMN04489723_1045"/>
<dbReference type="AlphaFoldDB" id="A0A1I0XYP8"/>
<feature type="domain" description="SusD-like N-terminal" evidence="7">
    <location>
        <begin position="23"/>
        <end position="228"/>
    </location>
</feature>
<name>A0A1I0XYP8_9BACT</name>
<accession>A0A1I0XYP8</accession>
<dbReference type="InterPro" id="IPR012944">
    <property type="entry name" value="SusD_RagB_dom"/>
</dbReference>
<reference evidence="8 9" key="1">
    <citation type="submission" date="2016-10" db="EMBL/GenBank/DDBJ databases">
        <authorList>
            <person name="de Groot N.N."/>
        </authorList>
    </citation>
    <scope>NUCLEOTIDE SEQUENCE [LARGE SCALE GENOMIC DNA]</scope>
    <source>
        <strain evidence="8 9">DSM 23399</strain>
    </source>
</reference>
<comment type="subcellular location">
    <subcellularLocation>
        <location evidence="1">Cell outer membrane</location>
    </subcellularLocation>
</comment>
<evidence type="ECO:0000313" key="9">
    <source>
        <dbReference type="Proteomes" id="UP000198790"/>
    </source>
</evidence>
<dbReference type="Gene3D" id="1.25.40.390">
    <property type="match status" value="1"/>
</dbReference>
<keyword evidence="9" id="KW-1185">Reference proteome</keyword>
<evidence type="ECO:0000256" key="4">
    <source>
        <dbReference type="ARBA" id="ARBA00023136"/>
    </source>
</evidence>
<dbReference type="Pfam" id="PF14322">
    <property type="entry name" value="SusD-like_3"/>
    <property type="match status" value="1"/>
</dbReference>
<keyword evidence="5" id="KW-0998">Cell outer membrane</keyword>
<feature type="domain" description="RagB/SusD" evidence="6">
    <location>
        <begin position="350"/>
        <end position="511"/>
    </location>
</feature>
<dbReference type="GO" id="GO:0009279">
    <property type="term" value="C:cell outer membrane"/>
    <property type="evidence" value="ECO:0007669"/>
    <property type="project" value="UniProtKB-SubCell"/>
</dbReference>
<keyword evidence="4" id="KW-0472">Membrane</keyword>
<evidence type="ECO:0000313" key="8">
    <source>
        <dbReference type="EMBL" id="SFB05797.1"/>
    </source>
</evidence>
<evidence type="ECO:0000256" key="2">
    <source>
        <dbReference type="ARBA" id="ARBA00006275"/>
    </source>
</evidence>
<keyword evidence="3" id="KW-0732">Signal</keyword>
<evidence type="ECO:0000256" key="3">
    <source>
        <dbReference type="ARBA" id="ARBA00022729"/>
    </source>
</evidence>
<dbReference type="Proteomes" id="UP000198790">
    <property type="component" value="Unassembled WGS sequence"/>
</dbReference>
<protein>
    <submittedName>
        <fullName evidence="8">Starch-binding associating with outer membrane</fullName>
    </submittedName>
</protein>
<sequence length="512" mass="57646">MKKYIIIFLTFISTVALFSCGEEFLDLSDPNAVPAGEFLQAPADVEAAVNGIYQAIRSNSALGESSSVYIDERSDDMGRNDNQSSAGEPFQFTDFSIIPSNTYLKSHWSALYTIVSRANYVINNIESVTYTDESLRSIHLAQATYLRALAYYHLVRKWGAVPLVIQEVKTPDELEEVTYRETEANVYAQIIADLELATASSLPDHQPISGKGKVSKVAALALLGEVYLTMGSDEIPGKSPSEYFALAKQNLEAAYGKRTFGDLKEISFESVFDVDQKSTNPELIFQIVYRQGDQNLSSSVARNNQALGETINSQRPATGSGTRVNLDLVNEFEDNDPRKNFSVNYAEDSRVQEYFISKYRDLSDAAGVNGFGGNDHIMMRYADVILLLAEVNERLGNTGEAVAMLNQVRERAGLPLYEQAKQNADYATNYPTLKLAILHERRVELAFEQKRWYDLLRAFTNAELVQFFKSKEQSEYGIANLQNFSEKDRYYPIPFDEYQLDPERMYQNPGYN</sequence>
<dbReference type="RefSeq" id="WP_175499651.1">
    <property type="nucleotide sequence ID" value="NZ_FOKK01000004.1"/>
</dbReference>
<evidence type="ECO:0000259" key="6">
    <source>
        <dbReference type="Pfam" id="PF07980"/>
    </source>
</evidence>
<dbReference type="PROSITE" id="PS51257">
    <property type="entry name" value="PROKAR_LIPOPROTEIN"/>
    <property type="match status" value="1"/>
</dbReference>
<dbReference type="InterPro" id="IPR011990">
    <property type="entry name" value="TPR-like_helical_dom_sf"/>
</dbReference>
<evidence type="ECO:0000256" key="1">
    <source>
        <dbReference type="ARBA" id="ARBA00004442"/>
    </source>
</evidence>
<evidence type="ECO:0000256" key="5">
    <source>
        <dbReference type="ARBA" id="ARBA00023237"/>
    </source>
</evidence>
<evidence type="ECO:0000259" key="7">
    <source>
        <dbReference type="Pfam" id="PF14322"/>
    </source>
</evidence>
<dbReference type="SUPFAM" id="SSF48452">
    <property type="entry name" value="TPR-like"/>
    <property type="match status" value="1"/>
</dbReference>
<dbReference type="EMBL" id="FOKK01000004">
    <property type="protein sequence ID" value="SFB05797.1"/>
    <property type="molecule type" value="Genomic_DNA"/>
</dbReference>
<dbReference type="CDD" id="cd08977">
    <property type="entry name" value="SusD"/>
    <property type="match status" value="1"/>
</dbReference>
<dbReference type="Pfam" id="PF07980">
    <property type="entry name" value="SusD_RagB"/>
    <property type="match status" value="1"/>
</dbReference>
<dbReference type="InterPro" id="IPR033985">
    <property type="entry name" value="SusD-like_N"/>
</dbReference>
<proteinExistence type="inferred from homology"/>